<dbReference type="EMBL" id="JBHLUD010000002">
    <property type="protein sequence ID" value="MFC0541865.1"/>
    <property type="molecule type" value="Genomic_DNA"/>
</dbReference>
<evidence type="ECO:0000313" key="2">
    <source>
        <dbReference type="Proteomes" id="UP001589810"/>
    </source>
</evidence>
<reference evidence="1 2" key="1">
    <citation type="submission" date="2024-09" db="EMBL/GenBank/DDBJ databases">
        <authorList>
            <person name="Sun Q."/>
            <person name="Mori K."/>
        </authorList>
    </citation>
    <scope>NUCLEOTIDE SEQUENCE [LARGE SCALE GENOMIC DNA]</scope>
    <source>
        <strain evidence="1 2">TBRC 1432</strain>
    </source>
</reference>
<accession>A0ABV6MNH9</accession>
<protein>
    <submittedName>
        <fullName evidence="1">Uncharacterized protein</fullName>
    </submittedName>
</protein>
<proteinExistence type="predicted"/>
<dbReference type="Proteomes" id="UP001589810">
    <property type="component" value="Unassembled WGS sequence"/>
</dbReference>
<dbReference type="RefSeq" id="WP_379793912.1">
    <property type="nucleotide sequence ID" value="NZ_JBHLUD010000002.1"/>
</dbReference>
<name>A0ABV6MNH9_9PSEU</name>
<keyword evidence="2" id="KW-1185">Reference proteome</keyword>
<evidence type="ECO:0000313" key="1">
    <source>
        <dbReference type="EMBL" id="MFC0541865.1"/>
    </source>
</evidence>
<sequence>MHSNVSPLGLARRVGWGRNSLRRPVDQVEAALVVPVWLDDSGSIATPPLTPVRRGGVGRLAVRRGGARRHRVAPGSP</sequence>
<comment type="caution">
    <text evidence="1">The sequence shown here is derived from an EMBL/GenBank/DDBJ whole genome shotgun (WGS) entry which is preliminary data.</text>
</comment>
<gene>
    <name evidence="1" type="ORF">ACFFH7_10260</name>
</gene>
<organism evidence="1 2">
    <name type="scientific">Kutzneria chonburiensis</name>
    <dbReference type="NCBI Taxonomy" id="1483604"/>
    <lineage>
        <taxon>Bacteria</taxon>
        <taxon>Bacillati</taxon>
        <taxon>Actinomycetota</taxon>
        <taxon>Actinomycetes</taxon>
        <taxon>Pseudonocardiales</taxon>
        <taxon>Pseudonocardiaceae</taxon>
        <taxon>Kutzneria</taxon>
    </lineage>
</organism>